<dbReference type="GO" id="GO:0003735">
    <property type="term" value="F:structural constituent of ribosome"/>
    <property type="evidence" value="ECO:0007669"/>
    <property type="project" value="InterPro"/>
</dbReference>
<keyword evidence="3 8" id="KW-0699">rRNA-binding</keyword>
<feature type="compositionally biased region" description="Basic residues" evidence="9">
    <location>
        <begin position="66"/>
        <end position="86"/>
    </location>
</feature>
<reference evidence="10" key="2">
    <citation type="journal article" date="2021" name="PeerJ">
        <title>Extensive microbial diversity within the chicken gut microbiome revealed by metagenomics and culture.</title>
        <authorList>
            <person name="Gilroy R."/>
            <person name="Ravi A."/>
            <person name="Getino M."/>
            <person name="Pursley I."/>
            <person name="Horton D.L."/>
            <person name="Alikhan N.F."/>
            <person name="Baker D."/>
            <person name="Gharbi K."/>
            <person name="Hall N."/>
            <person name="Watson M."/>
            <person name="Adriaenssens E.M."/>
            <person name="Foster-Nyarko E."/>
            <person name="Jarju S."/>
            <person name="Secka A."/>
            <person name="Antonio M."/>
            <person name="Oren A."/>
            <person name="Chaudhuri R.R."/>
            <person name="La Ragione R."/>
            <person name="Hildebrand F."/>
            <person name="Pallen M.J."/>
        </authorList>
    </citation>
    <scope>NUCLEOTIDE SEQUENCE</scope>
    <source>
        <strain evidence="10">ChiGjej3B3-5194</strain>
    </source>
</reference>
<dbReference type="HAMAP" id="MF_00500">
    <property type="entry name" value="Ribosomal_bS20"/>
    <property type="match status" value="1"/>
</dbReference>
<evidence type="ECO:0000256" key="5">
    <source>
        <dbReference type="ARBA" id="ARBA00022980"/>
    </source>
</evidence>
<evidence type="ECO:0000256" key="6">
    <source>
        <dbReference type="ARBA" id="ARBA00023274"/>
    </source>
</evidence>
<dbReference type="PANTHER" id="PTHR33398">
    <property type="entry name" value="30S RIBOSOMAL PROTEIN S20"/>
    <property type="match status" value="1"/>
</dbReference>
<dbReference type="Proteomes" id="UP000886742">
    <property type="component" value="Unassembled WGS sequence"/>
</dbReference>
<evidence type="ECO:0000313" key="11">
    <source>
        <dbReference type="Proteomes" id="UP000886742"/>
    </source>
</evidence>
<evidence type="ECO:0000256" key="2">
    <source>
        <dbReference type="ARBA" id="ARBA00007634"/>
    </source>
</evidence>
<evidence type="ECO:0000256" key="7">
    <source>
        <dbReference type="ARBA" id="ARBA00035136"/>
    </source>
</evidence>
<dbReference type="Pfam" id="PF01649">
    <property type="entry name" value="Ribosomal_S20p"/>
    <property type="match status" value="1"/>
</dbReference>
<proteinExistence type="inferred from homology"/>
<comment type="function">
    <text evidence="1 8">Binds directly to 16S ribosomal RNA.</text>
</comment>
<dbReference type="GO" id="GO:0070181">
    <property type="term" value="F:small ribosomal subunit rRNA binding"/>
    <property type="evidence" value="ECO:0007669"/>
    <property type="project" value="TreeGrafter"/>
</dbReference>
<dbReference type="InterPro" id="IPR036510">
    <property type="entry name" value="Ribosomal_bS20_sf"/>
</dbReference>
<reference evidence="10" key="1">
    <citation type="submission" date="2020-10" db="EMBL/GenBank/DDBJ databases">
        <authorList>
            <person name="Gilroy R."/>
        </authorList>
    </citation>
    <scope>NUCLEOTIDE SEQUENCE</scope>
    <source>
        <strain evidence="10">ChiGjej3B3-5194</strain>
    </source>
</reference>
<sequence>MANHKSSKKRILVTEKKNAVNNSRRSAVKTAAKKVLIAVESGDKAAATVAVRNAESRIMKSAGKVMPKKRAARKISRLTKRVAKMA</sequence>
<name>A0A9D1FGJ6_9PROT</name>
<evidence type="ECO:0000256" key="3">
    <source>
        <dbReference type="ARBA" id="ARBA00022730"/>
    </source>
</evidence>
<feature type="region of interest" description="Disordered" evidence="9">
    <location>
        <begin position="63"/>
        <end position="86"/>
    </location>
</feature>
<keyword evidence="6 8" id="KW-0687">Ribonucleoprotein</keyword>
<dbReference type="InterPro" id="IPR002583">
    <property type="entry name" value="Ribosomal_bS20"/>
</dbReference>
<gene>
    <name evidence="8 10" type="primary">rpsT</name>
    <name evidence="10" type="ORF">IAD02_04460</name>
</gene>
<dbReference type="NCBIfam" id="TIGR00029">
    <property type="entry name" value="S20"/>
    <property type="match status" value="1"/>
</dbReference>
<dbReference type="SUPFAM" id="SSF46992">
    <property type="entry name" value="Ribosomal protein S20"/>
    <property type="match status" value="1"/>
</dbReference>
<accession>A0A9D1FGJ6</accession>
<dbReference type="AlphaFoldDB" id="A0A9D1FGJ6"/>
<comment type="similarity">
    <text evidence="2 8">Belongs to the bacterial ribosomal protein bS20 family.</text>
</comment>
<dbReference type="PANTHER" id="PTHR33398:SF1">
    <property type="entry name" value="SMALL RIBOSOMAL SUBUNIT PROTEIN BS20C"/>
    <property type="match status" value="1"/>
</dbReference>
<dbReference type="Gene3D" id="1.20.58.110">
    <property type="entry name" value="Ribosomal protein S20"/>
    <property type="match status" value="1"/>
</dbReference>
<dbReference type="GO" id="GO:0015935">
    <property type="term" value="C:small ribosomal subunit"/>
    <property type="evidence" value="ECO:0007669"/>
    <property type="project" value="TreeGrafter"/>
</dbReference>
<dbReference type="EMBL" id="DVJI01000013">
    <property type="protein sequence ID" value="HIS71206.1"/>
    <property type="molecule type" value="Genomic_DNA"/>
</dbReference>
<keyword evidence="4 8" id="KW-0694">RNA-binding</keyword>
<evidence type="ECO:0000256" key="9">
    <source>
        <dbReference type="SAM" id="MobiDB-lite"/>
    </source>
</evidence>
<comment type="caution">
    <text evidence="10">The sequence shown here is derived from an EMBL/GenBank/DDBJ whole genome shotgun (WGS) entry which is preliminary data.</text>
</comment>
<evidence type="ECO:0000256" key="4">
    <source>
        <dbReference type="ARBA" id="ARBA00022884"/>
    </source>
</evidence>
<evidence type="ECO:0000256" key="8">
    <source>
        <dbReference type="HAMAP-Rule" id="MF_00500"/>
    </source>
</evidence>
<dbReference type="GO" id="GO:0005829">
    <property type="term" value="C:cytosol"/>
    <property type="evidence" value="ECO:0007669"/>
    <property type="project" value="TreeGrafter"/>
</dbReference>
<dbReference type="GO" id="GO:0006412">
    <property type="term" value="P:translation"/>
    <property type="evidence" value="ECO:0007669"/>
    <property type="project" value="UniProtKB-UniRule"/>
</dbReference>
<organism evidence="10 11">
    <name type="scientific">Candidatus Enterousia intestinigallinarum</name>
    <dbReference type="NCBI Taxonomy" id="2840790"/>
    <lineage>
        <taxon>Bacteria</taxon>
        <taxon>Pseudomonadati</taxon>
        <taxon>Pseudomonadota</taxon>
        <taxon>Alphaproteobacteria</taxon>
        <taxon>Candidatus Enterousia</taxon>
    </lineage>
</organism>
<keyword evidence="5 8" id="KW-0689">Ribosomal protein</keyword>
<protein>
    <recommendedName>
        <fullName evidence="7 8">Small ribosomal subunit protein bS20</fullName>
    </recommendedName>
</protein>
<evidence type="ECO:0000256" key="1">
    <source>
        <dbReference type="ARBA" id="ARBA00003134"/>
    </source>
</evidence>
<evidence type="ECO:0000313" key="10">
    <source>
        <dbReference type="EMBL" id="HIS71206.1"/>
    </source>
</evidence>